<dbReference type="OrthoDB" id="9838371at2759"/>
<name>A0A9J7H1U0_CRIGR</name>
<feature type="compositionally biased region" description="Basic and acidic residues" evidence="1">
    <location>
        <begin position="329"/>
        <end position="350"/>
    </location>
</feature>
<feature type="region of interest" description="Disordered" evidence="1">
    <location>
        <begin position="329"/>
        <end position="399"/>
    </location>
</feature>
<evidence type="ECO:0000256" key="1">
    <source>
        <dbReference type="SAM" id="MobiDB-lite"/>
    </source>
</evidence>
<protein>
    <submittedName>
        <fullName evidence="3">Translation initiation factor IF-2-like isoform X2</fullName>
    </submittedName>
</protein>
<feature type="region of interest" description="Disordered" evidence="1">
    <location>
        <begin position="174"/>
        <end position="246"/>
    </location>
</feature>
<reference evidence="3" key="3">
    <citation type="submission" date="2025-08" db="UniProtKB">
        <authorList>
            <consortium name="RefSeq"/>
        </authorList>
    </citation>
    <scope>IDENTIFICATION</scope>
    <source>
        <strain evidence="3">17A/GY</strain>
        <tissue evidence="3">Liver</tissue>
    </source>
</reference>
<gene>
    <name evidence="3" type="primary">LOC113831188</name>
</gene>
<dbReference type="AlphaFoldDB" id="A0A9J7H1U0"/>
<dbReference type="KEGG" id="cge:113831188"/>
<dbReference type="Proteomes" id="UP001108280">
    <property type="component" value="Chromosome 6"/>
</dbReference>
<reference evidence="2" key="1">
    <citation type="journal article" date="2018" name="Biotechnol. Bioeng.">
        <title>A reference genome of the Chinese hamster based on a hybrid assembly strategy.</title>
        <authorList>
            <person name="Rupp O."/>
            <person name="MacDonald M.L."/>
            <person name="Li S."/>
            <person name="Dhiman H."/>
            <person name="Polson S."/>
            <person name="Griep S."/>
            <person name="Heffner K."/>
            <person name="Hernandez I."/>
            <person name="Brinkrolf K."/>
            <person name="Jadhav V."/>
            <person name="Samoudi M."/>
            <person name="Hao H."/>
            <person name="Kingham B."/>
            <person name="Goesmann A."/>
            <person name="Betenbaugh M.J."/>
            <person name="Lewis N.E."/>
            <person name="Borth N."/>
            <person name="Lee K.H."/>
        </authorList>
    </citation>
    <scope>NUCLEOTIDE SEQUENCE [LARGE SCALE GENOMIC DNA]</scope>
    <source>
        <strain evidence="2">17A/GY</strain>
    </source>
</reference>
<reference evidence="2" key="2">
    <citation type="journal article" date="2020" name="Biotechnol. Bioeng.">
        <title>Chromosome-scale scaffolds for the Chinese hamster reference genome assembly to facilitate the study of the CHO epigenome.</title>
        <authorList>
            <person name="Hilliard W."/>
            <person name="MacDonald M."/>
            <person name="Lee K.H."/>
        </authorList>
    </citation>
    <scope>NUCLEOTIDE SEQUENCE [LARGE SCALE GENOMIC DNA]</scope>
    <source>
        <strain evidence="2">17A/GY</strain>
    </source>
</reference>
<dbReference type="RefSeq" id="XP_035302459.1">
    <property type="nucleotide sequence ID" value="XM_035446568.1"/>
</dbReference>
<proteinExistence type="predicted"/>
<feature type="region of interest" description="Disordered" evidence="1">
    <location>
        <begin position="107"/>
        <end position="157"/>
    </location>
</feature>
<accession>A0A9J7H1U0</accession>
<dbReference type="GeneID" id="113831188"/>
<feature type="compositionally biased region" description="Basic residues" evidence="1">
    <location>
        <begin position="390"/>
        <end position="399"/>
    </location>
</feature>
<keyword evidence="2" id="KW-1185">Reference proteome</keyword>
<evidence type="ECO:0000313" key="2">
    <source>
        <dbReference type="Proteomes" id="UP001108280"/>
    </source>
</evidence>
<evidence type="ECO:0000313" key="3">
    <source>
        <dbReference type="RefSeq" id="XP_035302459.1"/>
    </source>
</evidence>
<organism evidence="2 3">
    <name type="scientific">Cricetulus griseus</name>
    <name type="common">Chinese hamster</name>
    <name type="synonym">Cricetulus barabensis griseus</name>
    <dbReference type="NCBI Taxonomy" id="10029"/>
    <lineage>
        <taxon>Eukaryota</taxon>
        <taxon>Metazoa</taxon>
        <taxon>Chordata</taxon>
        <taxon>Craniata</taxon>
        <taxon>Vertebrata</taxon>
        <taxon>Euteleostomi</taxon>
        <taxon>Mammalia</taxon>
        <taxon>Eutheria</taxon>
        <taxon>Euarchontoglires</taxon>
        <taxon>Glires</taxon>
        <taxon>Rodentia</taxon>
        <taxon>Myomorpha</taxon>
        <taxon>Muroidea</taxon>
        <taxon>Cricetidae</taxon>
        <taxon>Cricetinae</taxon>
        <taxon>Cricetulus</taxon>
    </lineage>
</organism>
<sequence>MDCSPRPLPTPKVPSHPPLTPACGAVHLDASPVGRFFALPLRFIGAIAYGGDSQSRRHRGAGCVKWLAQRRSPAPCSRAWSCSTGWSEPLSQLGAAAGREAGTALRVSASHSHVSRGARGLPAQVRGAWHGQEPPGKSRDRAGASGAAVLPRASRASSNSLSSLFSPLHWRPQELTQGAPKGSQLSSPLRSKPGEAGLGGPRTAQRRLQRSPTTRGAQEPRSPRPGQSRPPGPGASPAPRGGPVTMLKMAMKLRARAAQRERKTAAAAAEVAAEAAVAAAALAEPLASQKNKVPEKPPKSVKIRVNAVRDVPPEKLLTDKERKKLEKKLLEQKKKEEKKREKERKKIEKMLKKKKKNVPEPQVQFRGPKVAAAAATAGADGGAAAGAAARRGRRRRGRE</sequence>